<dbReference type="InterPro" id="IPR051330">
    <property type="entry name" value="Phosphatase_reg/MetRdx"/>
</dbReference>
<dbReference type="Pfam" id="PF01590">
    <property type="entry name" value="GAF"/>
    <property type="match status" value="1"/>
</dbReference>
<evidence type="ECO:0000259" key="2">
    <source>
        <dbReference type="Pfam" id="PF01590"/>
    </source>
</evidence>
<evidence type="ECO:0000313" key="3">
    <source>
        <dbReference type="EMBL" id="CAL8109177.1"/>
    </source>
</evidence>
<sequence length="177" mass="18954">MFGFSFDPNLSKEEFYKELTKTLRALVSGQRDLITNLANASSLIYHALNSLNAFKTKPVNWAGFYLTAKDNASLLRLGPFQGKVACTEIKFGRGVCGAAASTGKTQVVPNVHDFPGHIACDSSSVSEIVVPIVSPASGRVLGVLDIDDEGPEAFGEADKAGLETVVQILLESCDWTE</sequence>
<organism evidence="3 4">
    <name type="scientific">Orchesella dallaii</name>
    <dbReference type="NCBI Taxonomy" id="48710"/>
    <lineage>
        <taxon>Eukaryota</taxon>
        <taxon>Metazoa</taxon>
        <taxon>Ecdysozoa</taxon>
        <taxon>Arthropoda</taxon>
        <taxon>Hexapoda</taxon>
        <taxon>Collembola</taxon>
        <taxon>Entomobryomorpha</taxon>
        <taxon>Entomobryoidea</taxon>
        <taxon>Orchesellidae</taxon>
        <taxon>Orchesellinae</taxon>
        <taxon>Orchesella</taxon>
    </lineage>
</organism>
<reference evidence="3 4" key="1">
    <citation type="submission" date="2024-08" db="EMBL/GenBank/DDBJ databases">
        <authorList>
            <person name="Cucini C."/>
            <person name="Frati F."/>
        </authorList>
    </citation>
    <scope>NUCLEOTIDE SEQUENCE [LARGE SCALE GENOMIC DNA]</scope>
</reference>
<dbReference type="InterPro" id="IPR003018">
    <property type="entry name" value="GAF"/>
</dbReference>
<dbReference type="SUPFAM" id="SSF55781">
    <property type="entry name" value="GAF domain-like"/>
    <property type="match status" value="1"/>
</dbReference>
<comment type="caution">
    <text evidence="3">The sequence shown here is derived from an EMBL/GenBank/DDBJ whole genome shotgun (WGS) entry which is preliminary data.</text>
</comment>
<feature type="domain" description="GAF" evidence="2">
    <location>
        <begin position="60"/>
        <end position="167"/>
    </location>
</feature>
<dbReference type="Proteomes" id="UP001642540">
    <property type="component" value="Unassembled WGS sequence"/>
</dbReference>
<dbReference type="Gene3D" id="3.30.450.40">
    <property type="match status" value="1"/>
</dbReference>
<dbReference type="EMBL" id="CAXLJM020000041">
    <property type="protein sequence ID" value="CAL8109177.1"/>
    <property type="molecule type" value="Genomic_DNA"/>
</dbReference>
<evidence type="ECO:0000256" key="1">
    <source>
        <dbReference type="ARBA" id="ARBA00038454"/>
    </source>
</evidence>
<protein>
    <recommendedName>
        <fullName evidence="2">GAF domain-containing protein</fullName>
    </recommendedName>
</protein>
<dbReference type="InterPro" id="IPR029016">
    <property type="entry name" value="GAF-like_dom_sf"/>
</dbReference>
<evidence type="ECO:0000313" key="4">
    <source>
        <dbReference type="Proteomes" id="UP001642540"/>
    </source>
</evidence>
<proteinExistence type="inferred from homology"/>
<dbReference type="PANTHER" id="PTHR21021:SF15">
    <property type="entry name" value="FREE METHIONINE-R-SULFOXIDE REDUCTASE"/>
    <property type="match status" value="1"/>
</dbReference>
<keyword evidence="4" id="KW-1185">Reference proteome</keyword>
<accession>A0ABP1QMX5</accession>
<gene>
    <name evidence="3" type="ORF">ODALV1_LOCUS13214</name>
</gene>
<dbReference type="PANTHER" id="PTHR21021">
    <property type="entry name" value="GAF/PUTATIVE CYTOSKELETAL PROTEIN"/>
    <property type="match status" value="1"/>
</dbReference>
<name>A0ABP1QMX5_9HEXA</name>
<comment type="similarity">
    <text evidence="1">Belongs to the free Met sulfoxide reductase family.</text>
</comment>